<dbReference type="NCBIfam" id="TIGR01127">
    <property type="entry name" value="ilvA_1Cterm"/>
    <property type="match status" value="1"/>
</dbReference>
<dbReference type="PROSITE" id="PS00165">
    <property type="entry name" value="DEHYDRATASE_SER_THR"/>
    <property type="match status" value="1"/>
</dbReference>
<evidence type="ECO:0000256" key="11">
    <source>
        <dbReference type="ARBA" id="ARBA00022898"/>
    </source>
</evidence>
<reference evidence="17 18" key="1">
    <citation type="submission" date="2016-01" db="EMBL/GenBank/DDBJ databases">
        <title>Genome sequence of Clostridium neopropionicum X4, DSM-3847.</title>
        <authorList>
            <person name="Poehlein A."/>
            <person name="Beck M.H."/>
            <person name="Bengelsdorf F.R."/>
            <person name="Daniel R."/>
            <person name="Duerre P."/>
        </authorList>
    </citation>
    <scope>NUCLEOTIDE SEQUENCE [LARGE SCALE GENOMIC DNA]</scope>
    <source>
        <strain evidence="17 18">DSM-3847</strain>
    </source>
</reference>
<dbReference type="InterPro" id="IPR036052">
    <property type="entry name" value="TrpB-like_PALP_sf"/>
</dbReference>
<evidence type="ECO:0000256" key="6">
    <source>
        <dbReference type="ARBA" id="ARBA00011447"/>
    </source>
</evidence>
<protein>
    <recommendedName>
        <fullName evidence="8 15">L-threonine dehydratase catabolic TdcB</fullName>
        <ecNumber evidence="7 15">4.3.1.19</ecNumber>
    </recommendedName>
    <alternativeName>
        <fullName evidence="14 15">Threonine deaminase</fullName>
    </alternativeName>
</protein>
<dbReference type="STRING" id="36847.CLNEO_20890"/>
<dbReference type="GO" id="GO:0070689">
    <property type="term" value="P:L-threonine catabolic process to propionate"/>
    <property type="evidence" value="ECO:0007669"/>
    <property type="project" value="UniProtKB-UniPathway"/>
</dbReference>
<comment type="subunit">
    <text evidence="6 15">In the native structure, TdcB is in a dimeric form, whereas in the TdcB-AMP complex, it exists in a tetrameric form (dimer of dimers).</text>
</comment>
<comment type="pathway">
    <text evidence="4 15">Amino-acid degradation; L-threonine degradation via propanoate pathway; propanoate from L-threonine: step 1/4.</text>
</comment>
<keyword evidence="10" id="KW-0412">Isoleucine biosynthesis</keyword>
<dbReference type="AlphaFoldDB" id="A0A136WDU6"/>
<dbReference type="PATRIC" id="fig|36847.3.peg.2457"/>
<dbReference type="EMBL" id="LRVM01000006">
    <property type="protein sequence ID" value="KXL52680.1"/>
    <property type="molecule type" value="Genomic_DNA"/>
</dbReference>
<keyword evidence="15" id="KW-0547">Nucleotide-binding</keyword>
<proteinExistence type="inferred from homology"/>
<dbReference type="OrthoDB" id="9811476at2"/>
<dbReference type="CDD" id="cd04886">
    <property type="entry name" value="ACT_ThrD-II-like"/>
    <property type="match status" value="1"/>
</dbReference>
<evidence type="ECO:0000256" key="15">
    <source>
        <dbReference type="RuleBase" id="RU363083"/>
    </source>
</evidence>
<comment type="similarity">
    <text evidence="5 15">Belongs to the serine/threonine dehydratase family.</text>
</comment>
<dbReference type="GO" id="GO:0030170">
    <property type="term" value="F:pyridoxal phosphate binding"/>
    <property type="evidence" value="ECO:0007669"/>
    <property type="project" value="InterPro"/>
</dbReference>
<dbReference type="GO" id="GO:0000166">
    <property type="term" value="F:nucleotide binding"/>
    <property type="evidence" value="ECO:0007669"/>
    <property type="project" value="UniProtKB-KW"/>
</dbReference>
<dbReference type="EC" id="4.3.1.19" evidence="7 15"/>
<evidence type="ECO:0000256" key="10">
    <source>
        <dbReference type="ARBA" id="ARBA00022624"/>
    </source>
</evidence>
<evidence type="ECO:0000259" key="16">
    <source>
        <dbReference type="PROSITE" id="PS51671"/>
    </source>
</evidence>
<dbReference type="InterPro" id="IPR001926">
    <property type="entry name" value="TrpB-like_PALP"/>
</dbReference>
<dbReference type="InterPro" id="IPR000634">
    <property type="entry name" value="Ser/Thr_deHydtase_PyrdxlP-BS"/>
</dbReference>
<comment type="catalytic activity">
    <reaction evidence="1 15">
        <text>L-threonine = 2-oxobutanoate + NH4(+)</text>
        <dbReference type="Rhea" id="RHEA:22108"/>
        <dbReference type="ChEBI" id="CHEBI:16763"/>
        <dbReference type="ChEBI" id="CHEBI:28938"/>
        <dbReference type="ChEBI" id="CHEBI:57926"/>
        <dbReference type="EC" id="4.3.1.19"/>
    </reaction>
</comment>
<evidence type="ECO:0000256" key="12">
    <source>
        <dbReference type="ARBA" id="ARBA00023239"/>
    </source>
</evidence>
<dbReference type="UniPathway" id="UPA00052">
    <property type="reaction ID" value="UER00507"/>
</dbReference>
<dbReference type="GO" id="GO:0006565">
    <property type="term" value="P:L-serine catabolic process"/>
    <property type="evidence" value="ECO:0007669"/>
    <property type="project" value="TreeGrafter"/>
</dbReference>
<evidence type="ECO:0000256" key="3">
    <source>
        <dbReference type="ARBA" id="ARBA00004810"/>
    </source>
</evidence>
<dbReference type="Gene3D" id="3.40.50.1100">
    <property type="match status" value="2"/>
</dbReference>
<dbReference type="GO" id="GO:0004794">
    <property type="term" value="F:threonine deaminase activity"/>
    <property type="evidence" value="ECO:0007669"/>
    <property type="project" value="UniProtKB-EC"/>
</dbReference>
<dbReference type="FunFam" id="3.40.50.1100:FF:000005">
    <property type="entry name" value="Threonine dehydratase catabolic"/>
    <property type="match status" value="1"/>
</dbReference>
<gene>
    <name evidence="17" type="primary">tdcB</name>
    <name evidence="17" type="ORF">CLNEO_20890</name>
</gene>
<feature type="domain" description="ACT" evidence="16">
    <location>
        <begin position="325"/>
        <end position="397"/>
    </location>
</feature>
<evidence type="ECO:0000256" key="7">
    <source>
        <dbReference type="ARBA" id="ARBA00012096"/>
    </source>
</evidence>
<comment type="cofactor">
    <cofactor evidence="2 15">
        <name>pyridoxal 5'-phosphate</name>
        <dbReference type="ChEBI" id="CHEBI:597326"/>
    </cofactor>
</comment>
<keyword evidence="10" id="KW-0028">Amino-acid biosynthesis</keyword>
<accession>A0A136WDU6</accession>
<dbReference type="Pfam" id="PF00291">
    <property type="entry name" value="PALP"/>
    <property type="match status" value="1"/>
</dbReference>
<dbReference type="RefSeq" id="WP_066088522.1">
    <property type="nucleotide sequence ID" value="NZ_LRVM01000006.1"/>
</dbReference>
<evidence type="ECO:0000256" key="1">
    <source>
        <dbReference type="ARBA" id="ARBA00001274"/>
    </source>
</evidence>
<name>A0A136WDU6_9FIRM</name>
<evidence type="ECO:0000313" key="18">
    <source>
        <dbReference type="Proteomes" id="UP000070539"/>
    </source>
</evidence>
<evidence type="ECO:0000256" key="8">
    <source>
        <dbReference type="ARBA" id="ARBA00022248"/>
    </source>
</evidence>
<keyword evidence="10" id="KW-0100">Branched-chain amino acid biosynthesis</keyword>
<dbReference type="UniPathway" id="UPA00047">
    <property type="reaction ID" value="UER00054"/>
</dbReference>
<sequence length="397" mass="42159">MLSFEMIQDAKKVLNGVATETPLFQSMFINPDGDVYIKCENMQVTGSFKLRGAYYKTANLTDEEAKHGVVACSAGNHAQGVALAAQKKGIPAVICMPAGAPLAKVAATKSYGAEVVLVPGVYDDAAAKAAELQREKGYTFLHPFNDEYVMAGQGTVGIEILERLEEAEVVLVPIGGGGLISGVACAVKALKPSCKVYGVQAEGAPSMYNSLLHGKIETLLEVSTVADGIAVKQPGDITFEMCRKYVDGIVTVSEEEIASAILLLLEKHKMVAEGAGAVAVAAAMHNKVDIKGKKTVCLISGGNVDINFLDRIIDKGLQVNGRLTKFSVTMMDKPGQLTGLLQIIAEAGANIFNINHDRMVRNISVGKCVVDVTVETRDNAHSEALIEMLVSKGYDVK</sequence>
<organism evidence="17 18">
    <name type="scientific">Anaerotignum neopropionicum</name>
    <dbReference type="NCBI Taxonomy" id="36847"/>
    <lineage>
        <taxon>Bacteria</taxon>
        <taxon>Bacillati</taxon>
        <taxon>Bacillota</taxon>
        <taxon>Clostridia</taxon>
        <taxon>Lachnospirales</taxon>
        <taxon>Anaerotignaceae</taxon>
        <taxon>Anaerotignum</taxon>
    </lineage>
</organism>
<dbReference type="FunFam" id="3.40.50.1100:FF:000007">
    <property type="entry name" value="L-threonine dehydratase catabolic TdcB"/>
    <property type="match status" value="1"/>
</dbReference>
<evidence type="ECO:0000313" key="17">
    <source>
        <dbReference type="EMBL" id="KXL52680.1"/>
    </source>
</evidence>
<keyword evidence="9" id="KW-0021">Allosteric enzyme</keyword>
<evidence type="ECO:0000256" key="13">
    <source>
        <dbReference type="ARBA" id="ARBA00025527"/>
    </source>
</evidence>
<evidence type="ECO:0000256" key="5">
    <source>
        <dbReference type="ARBA" id="ARBA00010869"/>
    </source>
</evidence>
<comment type="pathway">
    <text evidence="3">Amino-acid biosynthesis; L-isoleucine biosynthesis; 2-oxobutanoate from L-threonine: step 1/1.</text>
</comment>
<keyword evidence="11 15" id="KW-0663">Pyridoxal phosphate</keyword>
<comment type="caution">
    <text evidence="17">The sequence shown here is derived from an EMBL/GenBank/DDBJ whole genome shotgun (WGS) entry which is preliminary data.</text>
</comment>
<comment type="function">
    <text evidence="13 15">Catalyzes the anaerobic formation of alpha-ketobutyrate and ammonia from threonine in a two-step reaction. The first step involved a dehydration of threonine and a production of enamine intermediates (aminocrotonate), which tautomerizes to its imine form (iminobutyrate). Both intermediates are unstable and short-lived. The second step is the nonenzymatic hydrolysis of the enamine/imine intermediates to form 2-ketobutyrate and free ammonia. In the low water environment of the cell, the second step is accelerated by RidA.</text>
</comment>
<keyword evidence="18" id="KW-1185">Reference proteome</keyword>
<dbReference type="InterPro" id="IPR005789">
    <property type="entry name" value="Thr_deHydtase_catblc"/>
</dbReference>
<keyword evidence="12 15" id="KW-0456">Lyase</keyword>
<dbReference type="InterPro" id="IPR050147">
    <property type="entry name" value="Ser/Thr_Dehydratase"/>
</dbReference>
<dbReference type="PROSITE" id="PS51671">
    <property type="entry name" value="ACT"/>
    <property type="match status" value="1"/>
</dbReference>
<evidence type="ECO:0000256" key="14">
    <source>
        <dbReference type="ARBA" id="ARBA00031427"/>
    </source>
</evidence>
<dbReference type="GO" id="GO:0009097">
    <property type="term" value="P:isoleucine biosynthetic process"/>
    <property type="evidence" value="ECO:0007669"/>
    <property type="project" value="UniProtKB-UniPathway"/>
</dbReference>
<dbReference type="InterPro" id="IPR002912">
    <property type="entry name" value="ACT_dom"/>
</dbReference>
<evidence type="ECO:0000256" key="4">
    <source>
        <dbReference type="ARBA" id="ARBA00004958"/>
    </source>
</evidence>
<dbReference type="PANTHER" id="PTHR48078:SF6">
    <property type="entry name" value="L-THREONINE DEHYDRATASE CATABOLIC TDCB"/>
    <property type="match status" value="1"/>
</dbReference>
<dbReference type="CDD" id="cd01562">
    <property type="entry name" value="Thr-dehyd"/>
    <property type="match status" value="1"/>
</dbReference>
<dbReference type="GO" id="GO:0003941">
    <property type="term" value="F:L-serine ammonia-lyase activity"/>
    <property type="evidence" value="ECO:0007669"/>
    <property type="project" value="TreeGrafter"/>
</dbReference>
<dbReference type="InterPro" id="IPR045865">
    <property type="entry name" value="ACT-like_dom_sf"/>
</dbReference>
<dbReference type="Proteomes" id="UP000070539">
    <property type="component" value="Unassembled WGS sequence"/>
</dbReference>
<evidence type="ECO:0000256" key="9">
    <source>
        <dbReference type="ARBA" id="ARBA00022533"/>
    </source>
</evidence>
<dbReference type="PANTHER" id="PTHR48078">
    <property type="entry name" value="THREONINE DEHYDRATASE, MITOCHONDRIAL-RELATED"/>
    <property type="match status" value="1"/>
</dbReference>
<evidence type="ECO:0000256" key="2">
    <source>
        <dbReference type="ARBA" id="ARBA00001933"/>
    </source>
</evidence>
<dbReference type="InterPro" id="IPR044561">
    <property type="entry name" value="ACT_ThrD-II-like"/>
</dbReference>
<dbReference type="SUPFAM" id="SSF53686">
    <property type="entry name" value="Tryptophan synthase beta subunit-like PLP-dependent enzymes"/>
    <property type="match status" value="1"/>
</dbReference>
<dbReference type="SUPFAM" id="SSF55021">
    <property type="entry name" value="ACT-like"/>
    <property type="match status" value="1"/>
</dbReference>